<proteinExistence type="predicted"/>
<sequence length="123" mass="14050">MTSPTETTVRDLERRRFDLIVAEEWEDFAALCDAELRYVHSSGIIDTRDSYLEKLRGGYYDYHRVDSSIESMIVTPDLVLVRGTMAADLRAGDREISLDNVIVSAWVRRDDAWLLATHQSTPA</sequence>
<feature type="domain" description="DUF4440" evidence="1">
    <location>
        <begin position="9"/>
        <end position="115"/>
    </location>
</feature>
<dbReference type="RefSeq" id="WP_153654476.1">
    <property type="nucleotide sequence ID" value="NZ_CP045737.1"/>
</dbReference>
<accession>A0A5Q2MQN7</accession>
<protein>
    <submittedName>
        <fullName evidence="2">DUF4440 domain-containing protein</fullName>
    </submittedName>
</protein>
<gene>
    <name evidence="2" type="ORF">GEV26_15500</name>
</gene>
<evidence type="ECO:0000259" key="1">
    <source>
        <dbReference type="Pfam" id="PF14534"/>
    </source>
</evidence>
<dbReference type="KEGG" id="aef:GEV26_15500"/>
<dbReference type="SUPFAM" id="SSF54427">
    <property type="entry name" value="NTF2-like"/>
    <property type="match status" value="1"/>
</dbReference>
<evidence type="ECO:0000313" key="2">
    <source>
        <dbReference type="EMBL" id="QGG42670.1"/>
    </source>
</evidence>
<dbReference type="Pfam" id="PF14534">
    <property type="entry name" value="DUF4440"/>
    <property type="match status" value="1"/>
</dbReference>
<dbReference type="Gene3D" id="3.10.450.50">
    <property type="match status" value="1"/>
</dbReference>
<keyword evidence="3" id="KW-1185">Reference proteome</keyword>
<reference evidence="2 3" key="1">
    <citation type="submission" date="2019-11" db="EMBL/GenBank/DDBJ databases">
        <authorList>
            <person name="Li J."/>
        </authorList>
    </citation>
    <scope>NUCLEOTIDE SEQUENCE [LARGE SCALE GENOMIC DNA]</scope>
    <source>
        <strain evidence="2 3">MF47</strain>
    </source>
</reference>
<organism evidence="2 3">
    <name type="scientific">Aeromicrobium yanjiei</name>
    <dbReference type="NCBI Taxonomy" id="2662028"/>
    <lineage>
        <taxon>Bacteria</taxon>
        <taxon>Bacillati</taxon>
        <taxon>Actinomycetota</taxon>
        <taxon>Actinomycetes</taxon>
        <taxon>Propionibacteriales</taxon>
        <taxon>Nocardioidaceae</taxon>
        <taxon>Aeromicrobium</taxon>
    </lineage>
</organism>
<dbReference type="InterPro" id="IPR027843">
    <property type="entry name" value="DUF4440"/>
</dbReference>
<dbReference type="AlphaFoldDB" id="A0A5Q2MQN7"/>
<name>A0A5Q2MQN7_9ACTN</name>
<dbReference type="Proteomes" id="UP000392064">
    <property type="component" value="Chromosome"/>
</dbReference>
<dbReference type="EMBL" id="CP045737">
    <property type="protein sequence ID" value="QGG42670.1"/>
    <property type="molecule type" value="Genomic_DNA"/>
</dbReference>
<evidence type="ECO:0000313" key="3">
    <source>
        <dbReference type="Proteomes" id="UP000392064"/>
    </source>
</evidence>
<dbReference type="InterPro" id="IPR032710">
    <property type="entry name" value="NTF2-like_dom_sf"/>
</dbReference>